<reference evidence="1 2" key="1">
    <citation type="submission" date="2017-05" db="EMBL/GenBank/DDBJ databases">
        <authorList>
            <person name="Varghese N."/>
            <person name="Submissions S."/>
        </authorList>
    </citation>
    <scope>NUCLEOTIDE SEQUENCE [LARGE SCALE GENOMIC DNA]</scope>
    <source>
        <strain evidence="1 2">DSM 16304</strain>
    </source>
</reference>
<dbReference type="AlphaFoldDB" id="A0A521CZS8"/>
<proteinExistence type="predicted"/>
<evidence type="ECO:0000313" key="2">
    <source>
        <dbReference type="Proteomes" id="UP000317315"/>
    </source>
</evidence>
<dbReference type="Gene3D" id="2.170.120.30">
    <property type="match status" value="1"/>
</dbReference>
<dbReference type="RefSeq" id="WP_142935796.1">
    <property type="nucleotide sequence ID" value="NZ_FXTM01000016.1"/>
</dbReference>
<accession>A0A521CZS8</accession>
<dbReference type="InterPro" id="IPR053154">
    <property type="entry name" value="c-di-AMP_regulator"/>
</dbReference>
<evidence type="ECO:0008006" key="3">
    <source>
        <dbReference type="Google" id="ProtNLM"/>
    </source>
</evidence>
<name>A0A521CZS8_9BACT</name>
<gene>
    <name evidence="1" type="ORF">SAMN06269117_11628</name>
</gene>
<organism evidence="1 2">
    <name type="scientific">Balnearium lithotrophicum</name>
    <dbReference type="NCBI Taxonomy" id="223788"/>
    <lineage>
        <taxon>Bacteria</taxon>
        <taxon>Pseudomonadati</taxon>
        <taxon>Aquificota</taxon>
        <taxon>Aquificia</taxon>
        <taxon>Desulfurobacteriales</taxon>
        <taxon>Desulfurobacteriaceae</taxon>
        <taxon>Balnearium</taxon>
    </lineage>
</organism>
<sequence>MKRIYEIVFRNFHYKLLAFLFAVLLWFLATNKEIVETTIEVPFKPVSTGNYKIADYQPKSLKIKVEGYRKDIITLENIKEVKVLVPSKVEESGWITVKLDKNSISLPVESVKIKKVHPKKITVKIEKLYKKVVPIELNAVGIPRKAKINIVPNYAVLLLPEELKETVFNVKTERIDLTGVKLPAVLVLRIDTYYKAEPKRVRVTIEEGK</sequence>
<dbReference type="PANTHER" id="PTHR37804:SF1">
    <property type="entry name" value="CDAA REGULATORY PROTEIN CDAR"/>
    <property type="match status" value="1"/>
</dbReference>
<keyword evidence="2" id="KW-1185">Reference proteome</keyword>
<protein>
    <recommendedName>
        <fullName evidence="3">YbbR-like protein</fullName>
    </recommendedName>
</protein>
<dbReference type="Proteomes" id="UP000317315">
    <property type="component" value="Unassembled WGS sequence"/>
</dbReference>
<dbReference type="EMBL" id="FXTM01000016">
    <property type="protein sequence ID" value="SMO64955.1"/>
    <property type="molecule type" value="Genomic_DNA"/>
</dbReference>
<dbReference type="OrthoDB" id="13935at2"/>
<evidence type="ECO:0000313" key="1">
    <source>
        <dbReference type="EMBL" id="SMO64955.1"/>
    </source>
</evidence>
<dbReference type="PANTHER" id="PTHR37804">
    <property type="entry name" value="CDAA REGULATORY PROTEIN CDAR"/>
    <property type="match status" value="1"/>
</dbReference>